<dbReference type="PANTHER" id="PTHR24359">
    <property type="entry name" value="SERINE/THREONINE-PROTEIN KINASE SBK1"/>
    <property type="match status" value="1"/>
</dbReference>
<dbReference type="Pfam" id="PF00069">
    <property type="entry name" value="Pkinase"/>
    <property type="match status" value="1"/>
</dbReference>
<dbReference type="GO" id="GO:0005524">
    <property type="term" value="F:ATP binding"/>
    <property type="evidence" value="ECO:0007669"/>
    <property type="project" value="InterPro"/>
</dbReference>
<name>A0AAW0SUX9_SCYPA</name>
<gene>
    <name evidence="4" type="ORF">O3P69_019221</name>
</gene>
<dbReference type="EMBL" id="JARAKH010000043">
    <property type="protein sequence ID" value="KAK8379220.1"/>
    <property type="molecule type" value="Genomic_DNA"/>
</dbReference>
<evidence type="ECO:0000313" key="5">
    <source>
        <dbReference type="Proteomes" id="UP001487740"/>
    </source>
</evidence>
<dbReference type="InterPro" id="IPR008266">
    <property type="entry name" value="Tyr_kinase_AS"/>
</dbReference>
<evidence type="ECO:0000256" key="2">
    <source>
        <dbReference type="SAM" id="SignalP"/>
    </source>
</evidence>
<evidence type="ECO:0000259" key="3">
    <source>
        <dbReference type="PROSITE" id="PS50011"/>
    </source>
</evidence>
<dbReference type="Gene3D" id="1.10.510.10">
    <property type="entry name" value="Transferase(Phosphotransferase) domain 1"/>
    <property type="match status" value="1"/>
</dbReference>
<accession>A0AAW0SUX9</accession>
<dbReference type="GO" id="GO:0004674">
    <property type="term" value="F:protein serine/threonine kinase activity"/>
    <property type="evidence" value="ECO:0007669"/>
    <property type="project" value="TreeGrafter"/>
</dbReference>
<evidence type="ECO:0000256" key="1">
    <source>
        <dbReference type="SAM" id="MobiDB-lite"/>
    </source>
</evidence>
<dbReference type="PROSITE" id="PS50011">
    <property type="entry name" value="PROTEIN_KINASE_DOM"/>
    <property type="match status" value="1"/>
</dbReference>
<proteinExistence type="predicted"/>
<evidence type="ECO:0000313" key="4">
    <source>
        <dbReference type="EMBL" id="KAK8379220.1"/>
    </source>
</evidence>
<dbReference type="InterPro" id="IPR000719">
    <property type="entry name" value="Prot_kinase_dom"/>
</dbReference>
<dbReference type="SUPFAM" id="SSF56112">
    <property type="entry name" value="Protein kinase-like (PK-like)"/>
    <property type="match status" value="1"/>
</dbReference>
<feature type="chain" id="PRO_5043508541" description="Protein kinase domain-containing protein" evidence="2">
    <location>
        <begin position="21"/>
        <end position="414"/>
    </location>
</feature>
<dbReference type="GO" id="GO:0004713">
    <property type="term" value="F:protein tyrosine kinase activity"/>
    <property type="evidence" value="ECO:0007669"/>
    <property type="project" value="InterPro"/>
</dbReference>
<comment type="caution">
    <text evidence="4">The sequence shown here is derived from an EMBL/GenBank/DDBJ whole genome shotgun (WGS) entry which is preliminary data.</text>
</comment>
<organism evidence="4 5">
    <name type="scientific">Scylla paramamosain</name>
    <name type="common">Mud crab</name>
    <dbReference type="NCBI Taxonomy" id="85552"/>
    <lineage>
        <taxon>Eukaryota</taxon>
        <taxon>Metazoa</taxon>
        <taxon>Ecdysozoa</taxon>
        <taxon>Arthropoda</taxon>
        <taxon>Crustacea</taxon>
        <taxon>Multicrustacea</taxon>
        <taxon>Malacostraca</taxon>
        <taxon>Eumalacostraca</taxon>
        <taxon>Eucarida</taxon>
        <taxon>Decapoda</taxon>
        <taxon>Pleocyemata</taxon>
        <taxon>Brachyura</taxon>
        <taxon>Eubrachyura</taxon>
        <taxon>Portunoidea</taxon>
        <taxon>Portunidae</taxon>
        <taxon>Portuninae</taxon>
        <taxon>Scylla</taxon>
    </lineage>
</organism>
<reference evidence="4 5" key="1">
    <citation type="submission" date="2023-03" db="EMBL/GenBank/DDBJ databases">
        <title>High-quality genome of Scylla paramamosain provides insights in environmental adaptation.</title>
        <authorList>
            <person name="Zhang L."/>
        </authorList>
    </citation>
    <scope>NUCLEOTIDE SEQUENCE [LARGE SCALE GENOMIC DNA]</scope>
    <source>
        <strain evidence="4">LZ_2023a</strain>
        <tissue evidence="4">Muscle</tissue>
    </source>
</reference>
<dbReference type="Proteomes" id="UP001487740">
    <property type="component" value="Unassembled WGS sequence"/>
</dbReference>
<feature type="region of interest" description="Disordered" evidence="1">
    <location>
        <begin position="26"/>
        <end position="62"/>
    </location>
</feature>
<dbReference type="InterPro" id="IPR011009">
    <property type="entry name" value="Kinase-like_dom_sf"/>
</dbReference>
<protein>
    <recommendedName>
        <fullName evidence="3">Protein kinase domain-containing protein</fullName>
    </recommendedName>
</protein>
<keyword evidence="2" id="KW-0732">Signal</keyword>
<dbReference type="PANTHER" id="PTHR24359:SF1">
    <property type="entry name" value="INHIBITOR OF NUCLEAR FACTOR KAPPA-B KINASE EPSILON SUBUNIT HOMOLOG 1-RELATED"/>
    <property type="match status" value="1"/>
</dbReference>
<dbReference type="SMART" id="SM00219">
    <property type="entry name" value="TyrKc"/>
    <property type="match status" value="1"/>
</dbReference>
<feature type="domain" description="Protein kinase" evidence="3">
    <location>
        <begin position="86"/>
        <end position="339"/>
    </location>
</feature>
<keyword evidence="5" id="KW-1185">Reference proteome</keyword>
<sequence length="414" mass="46008">MAQRSRLALLGVVLARLSGAAPSTLIYPAQPRHSAPPPQAQGTSATHPGHAPRTSTLARSDMSEGRASFHRVRVFELPRLDLERQFSGVRVVGEGWRASVVGATHRASDTRVALKLVHKASTRCRDFFREMHYNYYLSPHPNIVTSYDAAFDTGSAYVFAQELAPCGDLSGVVRRGGVGEARAKRVVEQVAFALEFMHTKELVHRDVRLHNILLFDKDLRRVKLADFGATQRAGTLVKKVDVRVPWAPPEVCRAVYHEGYHVSTALDAWQLGRVAVRAADGRVPLGRRGHHGRALHGVPRRFRAFTPRLLRLLRRLLQPKPEKRAGVREAYKYLSDAWLARGAERLEAALDDSSSEAPAGGTPRPLQDAEEKQRLAELLRARGVQTSVDRREATRRVCEWLLASHAPATGQRGM</sequence>
<feature type="signal peptide" evidence="2">
    <location>
        <begin position="1"/>
        <end position="20"/>
    </location>
</feature>
<dbReference type="InterPro" id="IPR020635">
    <property type="entry name" value="Tyr_kinase_cat_dom"/>
</dbReference>
<dbReference type="PROSITE" id="PS00109">
    <property type="entry name" value="PROTEIN_KINASE_TYR"/>
    <property type="match status" value="1"/>
</dbReference>
<dbReference type="AlphaFoldDB" id="A0AAW0SUX9"/>